<evidence type="ECO:0000313" key="2">
    <source>
        <dbReference type="Proteomes" id="UP000249547"/>
    </source>
</evidence>
<dbReference type="EMBL" id="QLLL01000003">
    <property type="protein sequence ID" value="RAJ06880.1"/>
    <property type="molecule type" value="Genomic_DNA"/>
</dbReference>
<gene>
    <name evidence="1" type="ORF">LX64_02008</name>
</gene>
<dbReference type="AlphaFoldDB" id="A0A327QRC5"/>
<accession>A0A327QRC5</accession>
<comment type="caution">
    <text evidence="1">The sequence shown here is derived from an EMBL/GenBank/DDBJ whole genome shotgun (WGS) entry which is preliminary data.</text>
</comment>
<keyword evidence="2" id="KW-1185">Reference proteome</keyword>
<organism evidence="1 2">
    <name type="scientific">Chitinophaga skermanii</name>
    <dbReference type="NCBI Taxonomy" id="331697"/>
    <lineage>
        <taxon>Bacteria</taxon>
        <taxon>Pseudomonadati</taxon>
        <taxon>Bacteroidota</taxon>
        <taxon>Chitinophagia</taxon>
        <taxon>Chitinophagales</taxon>
        <taxon>Chitinophagaceae</taxon>
        <taxon>Chitinophaga</taxon>
    </lineage>
</organism>
<reference evidence="1 2" key="1">
    <citation type="submission" date="2018-06" db="EMBL/GenBank/DDBJ databases">
        <title>Genomic Encyclopedia of Archaeal and Bacterial Type Strains, Phase II (KMG-II): from individual species to whole genera.</title>
        <authorList>
            <person name="Goeker M."/>
        </authorList>
    </citation>
    <scope>NUCLEOTIDE SEQUENCE [LARGE SCALE GENOMIC DNA]</scope>
    <source>
        <strain evidence="1 2">DSM 23857</strain>
    </source>
</reference>
<protein>
    <submittedName>
        <fullName evidence="1">Uncharacterized protein</fullName>
    </submittedName>
</protein>
<dbReference type="Proteomes" id="UP000249547">
    <property type="component" value="Unassembled WGS sequence"/>
</dbReference>
<name>A0A327QRC5_9BACT</name>
<proteinExistence type="predicted"/>
<evidence type="ECO:0000313" key="1">
    <source>
        <dbReference type="EMBL" id="RAJ06880.1"/>
    </source>
</evidence>
<sequence>MISKNGIPKTRHISKSGDSILNAEKMAVLSVKAKLQPYSVYYSFLSIIDFDDKIL</sequence>